<gene>
    <name evidence="1" type="ORF">HYFRA_00002624</name>
</gene>
<protein>
    <submittedName>
        <fullName evidence="1">Uncharacterized protein</fullName>
    </submittedName>
</protein>
<comment type="caution">
    <text evidence="1">The sequence shown here is derived from an EMBL/GenBank/DDBJ whole genome shotgun (WGS) entry which is preliminary data.</text>
</comment>
<evidence type="ECO:0000313" key="2">
    <source>
        <dbReference type="Proteomes" id="UP000696280"/>
    </source>
</evidence>
<dbReference type="AlphaFoldDB" id="A0A9N9LBH4"/>
<proteinExistence type="predicted"/>
<accession>A0A9N9LBH4</accession>
<dbReference type="EMBL" id="CAJVRL010000103">
    <property type="protein sequence ID" value="CAG8961082.1"/>
    <property type="molecule type" value="Genomic_DNA"/>
</dbReference>
<reference evidence="1" key="1">
    <citation type="submission" date="2021-07" db="EMBL/GenBank/DDBJ databases">
        <authorList>
            <person name="Durling M."/>
        </authorList>
    </citation>
    <scope>NUCLEOTIDE SEQUENCE</scope>
</reference>
<organism evidence="1 2">
    <name type="scientific">Hymenoscyphus fraxineus</name>
    <dbReference type="NCBI Taxonomy" id="746836"/>
    <lineage>
        <taxon>Eukaryota</taxon>
        <taxon>Fungi</taxon>
        <taxon>Dikarya</taxon>
        <taxon>Ascomycota</taxon>
        <taxon>Pezizomycotina</taxon>
        <taxon>Leotiomycetes</taxon>
        <taxon>Helotiales</taxon>
        <taxon>Helotiaceae</taxon>
        <taxon>Hymenoscyphus</taxon>
    </lineage>
</organism>
<keyword evidence="2" id="KW-1185">Reference proteome</keyword>
<evidence type="ECO:0000313" key="1">
    <source>
        <dbReference type="EMBL" id="CAG8961082.1"/>
    </source>
</evidence>
<name>A0A9N9LBH4_9HELO</name>
<sequence>MATVEAINIESIPPETLARGPIMGSAAQIYPLARLHLNALYYFTGSSMLLIDFDVHEPASYLTSTPYETSTQREIPPPLFAQPGPCFLPSSSPKSCTRIFAEA</sequence>
<dbReference type="Proteomes" id="UP000696280">
    <property type="component" value="Unassembled WGS sequence"/>
</dbReference>